<evidence type="ECO:0000313" key="2">
    <source>
        <dbReference type="Proteomes" id="UP000756132"/>
    </source>
</evidence>
<dbReference type="KEGG" id="ffu:CLAFUR5_13780"/>
<dbReference type="Proteomes" id="UP000756132">
    <property type="component" value="Chromosome 12"/>
</dbReference>
<evidence type="ECO:0000313" key="1">
    <source>
        <dbReference type="EMBL" id="UJO24757.1"/>
    </source>
</evidence>
<dbReference type="RefSeq" id="XP_047769123.1">
    <property type="nucleotide sequence ID" value="XM_047912928.1"/>
</dbReference>
<dbReference type="AlphaFoldDB" id="A0A9Q8PLU4"/>
<reference evidence="1" key="2">
    <citation type="journal article" date="2022" name="Microb. Genom.">
        <title>A chromosome-scale genome assembly of the tomato pathogen Cladosporium fulvum reveals a compartmentalized genome architecture and the presence of a dispensable chromosome.</title>
        <authorList>
            <person name="Zaccaron A.Z."/>
            <person name="Chen L.H."/>
            <person name="Samaras A."/>
            <person name="Stergiopoulos I."/>
        </authorList>
    </citation>
    <scope>NUCLEOTIDE SEQUENCE</scope>
    <source>
        <strain evidence="1">Race5_Kim</strain>
    </source>
</reference>
<keyword evidence="2" id="KW-1185">Reference proteome</keyword>
<dbReference type="EMBL" id="CP090174">
    <property type="protein sequence ID" value="UJO24757.1"/>
    <property type="molecule type" value="Genomic_DNA"/>
</dbReference>
<gene>
    <name evidence="1" type="ORF">CLAFUR5_13780</name>
</gene>
<proteinExistence type="predicted"/>
<accession>A0A9Q8PLU4</accession>
<protein>
    <submittedName>
        <fullName evidence="1">Uncharacterized protein</fullName>
    </submittedName>
</protein>
<dbReference type="GeneID" id="71993658"/>
<name>A0A9Q8PLU4_PASFU</name>
<sequence length="109" mass="12356">MSHLRDRDLQRFCRVTVHRRGDFEGKNRDRDVEIYELLDARGGWQSHDALNDVNIVQILVPETSGALGLNERWVDGDGSKDELKKGVFADLDAAKAVPVMKEQIARLLV</sequence>
<reference evidence="1" key="1">
    <citation type="submission" date="2021-12" db="EMBL/GenBank/DDBJ databases">
        <authorList>
            <person name="Zaccaron A."/>
            <person name="Stergiopoulos I."/>
        </authorList>
    </citation>
    <scope>NUCLEOTIDE SEQUENCE</scope>
    <source>
        <strain evidence="1">Race5_Kim</strain>
    </source>
</reference>
<organism evidence="1 2">
    <name type="scientific">Passalora fulva</name>
    <name type="common">Tomato leaf mold</name>
    <name type="synonym">Cladosporium fulvum</name>
    <dbReference type="NCBI Taxonomy" id="5499"/>
    <lineage>
        <taxon>Eukaryota</taxon>
        <taxon>Fungi</taxon>
        <taxon>Dikarya</taxon>
        <taxon>Ascomycota</taxon>
        <taxon>Pezizomycotina</taxon>
        <taxon>Dothideomycetes</taxon>
        <taxon>Dothideomycetidae</taxon>
        <taxon>Mycosphaerellales</taxon>
        <taxon>Mycosphaerellaceae</taxon>
        <taxon>Fulvia</taxon>
    </lineage>
</organism>